<dbReference type="EMBL" id="KV440985">
    <property type="protein sequence ID" value="OAD71456.1"/>
    <property type="molecule type" value="Genomic_DNA"/>
</dbReference>
<dbReference type="Proteomes" id="UP000077315">
    <property type="component" value="Unassembled WGS sequence"/>
</dbReference>
<dbReference type="Pfam" id="PF17177">
    <property type="entry name" value="PPR_long"/>
    <property type="match status" value="2"/>
</dbReference>
<feature type="repeat" description="PPR" evidence="5">
    <location>
        <begin position="404"/>
        <end position="438"/>
    </location>
</feature>
<evidence type="ECO:0000256" key="3">
    <source>
        <dbReference type="ARBA" id="ARBA00044493"/>
    </source>
</evidence>
<dbReference type="STRING" id="763407.A0A167M0C5"/>
<evidence type="ECO:0000313" key="8">
    <source>
        <dbReference type="Proteomes" id="UP000077315"/>
    </source>
</evidence>
<evidence type="ECO:0000256" key="4">
    <source>
        <dbReference type="ARBA" id="ARBA00044511"/>
    </source>
</evidence>
<dbReference type="PROSITE" id="PS51375">
    <property type="entry name" value="PPR"/>
    <property type="match status" value="5"/>
</dbReference>
<name>A0A167M0C5_PHYB8</name>
<dbReference type="InterPro" id="IPR011990">
    <property type="entry name" value="TPR-like_helical_dom_sf"/>
</dbReference>
<protein>
    <recommendedName>
        <fullName evidence="6">PROP1-like PPR domain-containing protein</fullName>
    </recommendedName>
</protein>
<evidence type="ECO:0000256" key="5">
    <source>
        <dbReference type="PROSITE-ProRule" id="PRU00708"/>
    </source>
</evidence>
<dbReference type="InterPro" id="IPR002885">
    <property type="entry name" value="PPR_rpt"/>
</dbReference>
<dbReference type="PANTHER" id="PTHR47447">
    <property type="entry name" value="OS03G0856100 PROTEIN"/>
    <property type="match status" value="1"/>
</dbReference>
<feature type="repeat" description="PPR" evidence="5">
    <location>
        <begin position="620"/>
        <end position="650"/>
    </location>
</feature>
<dbReference type="SUPFAM" id="SSF48452">
    <property type="entry name" value="TPR-like"/>
    <property type="match status" value="1"/>
</dbReference>
<dbReference type="NCBIfam" id="TIGR00756">
    <property type="entry name" value="PPR"/>
    <property type="match status" value="4"/>
</dbReference>
<evidence type="ECO:0000256" key="1">
    <source>
        <dbReference type="ARBA" id="ARBA00006192"/>
    </source>
</evidence>
<feature type="domain" description="PROP1-like PPR" evidence="6">
    <location>
        <begin position="628"/>
        <end position="785"/>
    </location>
</feature>
<comment type="function">
    <text evidence="3">Regulates mitochondrial small subunit maturation by controlling 15S rRNA 5'-end processing. Localizes to the 5' precursor of the 15S rRNA in a position that is subsequently occupied by mS47 in the mature yeast mtSSU. Uses structure and sequence-specific RNA recognition, binding to a single-stranded region of the precursor and specifically recognizing bases -6 to -1. The exchange of Ccm1 for mS47 is coupled to the irreversible removal of precursor rRNA that is accompanied by conformational changes of the mitoribosomal proteins uS5m and mS26. These conformational changes signal completion of 5'-end rRNA processing through protection of the mature 5'-end of the 15S rRNA and stabilization of mS47. The removal of the 5' precursor together with the dissociation of Ccm1 may be catalyzed by the 5'-3' exoribonuclease Pet127. Involved in the specific removal of group I introns in mitochondrial encoded transcripts.</text>
</comment>
<evidence type="ECO:0000313" key="7">
    <source>
        <dbReference type="EMBL" id="OAD71456.1"/>
    </source>
</evidence>
<dbReference type="OrthoDB" id="185373at2759"/>
<organism evidence="7 8">
    <name type="scientific">Phycomyces blakesleeanus (strain ATCC 8743b / DSM 1359 / FGSC 10004 / NBRC 33097 / NRRL 1555)</name>
    <dbReference type="NCBI Taxonomy" id="763407"/>
    <lineage>
        <taxon>Eukaryota</taxon>
        <taxon>Fungi</taxon>
        <taxon>Fungi incertae sedis</taxon>
        <taxon>Mucoromycota</taxon>
        <taxon>Mucoromycotina</taxon>
        <taxon>Mucoromycetes</taxon>
        <taxon>Mucorales</taxon>
        <taxon>Phycomycetaceae</taxon>
        <taxon>Phycomyces</taxon>
    </lineage>
</organism>
<feature type="repeat" description="PPR" evidence="5">
    <location>
        <begin position="724"/>
        <end position="758"/>
    </location>
</feature>
<evidence type="ECO:0000259" key="6">
    <source>
        <dbReference type="Pfam" id="PF17177"/>
    </source>
</evidence>
<evidence type="ECO:0000256" key="2">
    <source>
        <dbReference type="ARBA" id="ARBA00022737"/>
    </source>
</evidence>
<accession>A0A167M0C5</accession>
<dbReference type="GeneID" id="28992725"/>
<keyword evidence="8" id="KW-1185">Reference proteome</keyword>
<reference evidence="8" key="1">
    <citation type="submission" date="2015-06" db="EMBL/GenBank/DDBJ databases">
        <title>Expansion of signal transduction pathways in fungi by whole-genome duplication.</title>
        <authorList>
            <consortium name="DOE Joint Genome Institute"/>
            <person name="Corrochano L.M."/>
            <person name="Kuo A."/>
            <person name="Marcet-Houben M."/>
            <person name="Polaino S."/>
            <person name="Salamov A."/>
            <person name="Villalobos J.M."/>
            <person name="Alvarez M.I."/>
            <person name="Avalos J."/>
            <person name="Benito E.P."/>
            <person name="Benoit I."/>
            <person name="Burger G."/>
            <person name="Camino L.P."/>
            <person name="Canovas D."/>
            <person name="Cerda-Olmedo E."/>
            <person name="Cheng J.-F."/>
            <person name="Dominguez A."/>
            <person name="Elias M."/>
            <person name="Eslava A.P."/>
            <person name="Glaser F."/>
            <person name="Grimwood J."/>
            <person name="Gutierrez G."/>
            <person name="Heitman J."/>
            <person name="Henrissat B."/>
            <person name="Iturriaga E.A."/>
            <person name="Lang B.F."/>
            <person name="Lavin J.L."/>
            <person name="Lee S."/>
            <person name="Li W."/>
            <person name="Lindquist E."/>
            <person name="Lopez-Garcia S."/>
            <person name="Luque E.M."/>
            <person name="Marcos A.T."/>
            <person name="Martin J."/>
            <person name="McCluskey K."/>
            <person name="Medina H.R."/>
            <person name="Miralles-Duran A."/>
            <person name="Miyazaki A."/>
            <person name="Munoz-Torres E."/>
            <person name="Oguiza J.A."/>
            <person name="Ohm R."/>
            <person name="Olmedo M."/>
            <person name="Orejas M."/>
            <person name="Ortiz-Castellanos L."/>
            <person name="Pisabarro A.G."/>
            <person name="Rodriguez-Romero J."/>
            <person name="Ruiz-Herrera J."/>
            <person name="Ruiz-Vazquez R."/>
            <person name="Sanz C."/>
            <person name="Schackwitz W."/>
            <person name="Schmutz J."/>
            <person name="Shahriari M."/>
            <person name="Shelest E."/>
            <person name="Silva-Franco F."/>
            <person name="Soanes D."/>
            <person name="Syed K."/>
            <person name="Tagua V.G."/>
            <person name="Talbot N.J."/>
            <person name="Thon M."/>
            <person name="De vries R.P."/>
            <person name="Wiebenga A."/>
            <person name="Yadav J.S."/>
            <person name="Braun E.L."/>
            <person name="Baker S."/>
            <person name="Garre V."/>
            <person name="Horwitz B."/>
            <person name="Torres-Martinez S."/>
            <person name="Idnurm A."/>
            <person name="Herrera-Estrella A."/>
            <person name="Gabaldon T."/>
            <person name="Grigoriev I.V."/>
        </authorList>
    </citation>
    <scope>NUCLEOTIDE SEQUENCE [LARGE SCALE GENOMIC DNA]</scope>
    <source>
        <strain evidence="8">NRRL 1555(-)</strain>
    </source>
</reference>
<comment type="similarity">
    <text evidence="1">Belongs to the CCM1 family.</text>
</comment>
<feature type="domain" description="PROP1-like PPR" evidence="6">
    <location>
        <begin position="410"/>
        <end position="554"/>
    </location>
</feature>
<dbReference type="Gene3D" id="1.25.40.10">
    <property type="entry name" value="Tetratricopeptide repeat domain"/>
    <property type="match status" value="5"/>
</dbReference>
<dbReference type="VEuPathDB" id="FungiDB:PHYBLDRAFT_147216"/>
<sequence>MQSKVTLTDGVHLEGKGRTIKPKNPVDALINLHLQSFWDNSNKHSNTTNLGRTRITTNPKRRQVNLAQCQLYSQTTSVRSLRKTTVTVTKSTPRTNYLPVWNPINLHFNRAYVPFDPQNHKKSNHQTTHDAVLSAALGQSDASTAQSLIDIAFQMLSKKKPELAWECYSDISAKGMLGYLSSDQFKHLIKHFSSTAHRGNGLEYILTLMEDMQNMGYRVGRKEKMLVLRLLGTRGKIDEMEGIFQDVTKDDATKLNPPLPLPAPSSSSPSYPALSSIDSDILSKPYNIVLAAYEEHNKALGKFETAKRSMDVYGQMIDRGLRPSEASTLILTANIRRGADDPEVVEHTWTWLWNRIGKEIGQSNTELVDPLLYRNMVMFFASVGRPDWALEINDIMRKKKIPRDVRMMTALIHKVGRSGDLEQAMGLLDEMKRINLVPNTVTLNALIDIHVHKLPQPDLAGAIRSYSMFAEQGLQPNEITFGTLIDMFGKKGDIDRVRELYQDMVHTHKIKPTQHIFSSLIECFITKKDFISALSVVKLMRKPPVRVQPNDVNFNLLISSFADDNDIYSAVLFLKTLIKAGIKPTAQSYHPILTYYSRRGDVESVKSLLQKMHGSNIKLEPITYGIFLDAYSKAGDVNGAEKLFKEYKSRWRPNAYIFNSMMYVYILQNDLDRVLDIYKEMMKTNVKMTEHSYGLLMYCYSLRKEPDATEALMETMKTNNVKPSLICWNILLGTYFKVNRPTEGREVVDRMAKEGIVANYPILSTFIDGLTKTGNVEVAESVLQSCLTRFQERLKAQAEVQAQAQTVAHRDLSLLTDALPNSDQSYVTILPQTIEDLLKANNTKDVFIDRPPPHMFVPLLQHYVKTKEISQAKSLFVQMRDLGVESNPVVYVTMMKLYLETDDFDRVEMMWNAIRSPSPEQKQVDTMDPELGQIPLPQPSSKRYPVTLLPFYDYAAETTKKNSANRNNSTNAYDTIDELFKDIVEPKRESRFALAVYLDALLLQNRFKDIDDLWKDLSSSHYIFDEHNWNQYVATMVKGGRLLEACRAVKDKLIEADGSDVKSSSRKGEFSEDRGNSISTKTCWLLVDALEIPGADGMGREILRKTVVEQVRSFLRKHTN</sequence>
<dbReference type="AlphaFoldDB" id="A0A167M0C5"/>
<keyword evidence="2" id="KW-0677">Repeat</keyword>
<feature type="repeat" description="PPR" evidence="5">
    <location>
        <begin position="477"/>
        <end position="512"/>
    </location>
</feature>
<dbReference type="InterPro" id="IPR033443">
    <property type="entry name" value="PROP1-like_PPR_dom"/>
</dbReference>
<feature type="repeat" description="PPR" evidence="5">
    <location>
        <begin position="654"/>
        <end position="688"/>
    </location>
</feature>
<dbReference type="InParanoid" id="A0A167M0C5"/>
<comment type="subunit">
    <text evidence="4">Binds to mitochondrial small subunit 15S rRNA.</text>
</comment>
<proteinExistence type="inferred from homology"/>
<dbReference type="RefSeq" id="XP_018289496.1">
    <property type="nucleotide sequence ID" value="XM_018431819.1"/>
</dbReference>
<gene>
    <name evidence="7" type="ORF">PHYBLDRAFT_147216</name>
</gene>
<dbReference type="PANTHER" id="PTHR47447:SF23">
    <property type="entry name" value="PENTACOTRIPEPTIDE-REPEAT REGION OF PRORP DOMAIN-CONTAINING PROTEIN"/>
    <property type="match status" value="1"/>
</dbReference>